<sequence>MFFITVLYDLTCHKPLIKNHITPDHADDNIIQINILLNLSKLVTFGNEPITIGTTIAAP</sequence>
<evidence type="ECO:0000313" key="1">
    <source>
        <dbReference type="EMBL" id="ASK37500.1"/>
    </source>
</evidence>
<keyword evidence="1" id="KW-0614">Plasmid</keyword>
<proteinExistence type="predicted"/>
<accession>A0A288XG16</accession>
<dbReference type="EMBL" id="KY706108">
    <property type="protein sequence ID" value="ASK37500.1"/>
    <property type="molecule type" value="Genomic_DNA"/>
</dbReference>
<reference evidence="1" key="1">
    <citation type="submission" date="2017-03" db="EMBL/GenBank/DDBJ databases">
        <title>Emergence of Enteroaggreggative Eschericia coli ST131 clones causing extra-intestinal infections.</title>
        <authorList>
            <person name="Boll E.J."/>
            <person name="Stegger M."/>
            <person name="Hasman H."/>
            <person name="Roer L."/>
            <person name="Overballe-Petersne S."/>
            <person name="Ng K."/>
            <person name="Scheutz F."/>
            <person name="Hammerum A.M."/>
            <person name="Hansen F."/>
            <person name="Hansen D.S."/>
            <person name="Price L.B."/>
            <person name="Johnson J.R."/>
            <person name="Struve C."/>
            <person name="Olesen B."/>
        </authorList>
    </citation>
    <scope>NUCLEOTIDE SEQUENCE</scope>
    <source>
        <strain evidence="1">PAA-ST131</strain>
        <plasmid evidence="1">ESBL20150001</plasmid>
    </source>
</reference>
<geneLocation type="plasmid" evidence="1">
    <name>ESBL20150001</name>
</geneLocation>
<protein>
    <submittedName>
        <fullName evidence="1">Uncharacterized protein</fullName>
    </submittedName>
</protein>
<dbReference type="AlphaFoldDB" id="A0A288XG16"/>
<organism evidence="1">
    <name type="scientific">Escherichia coli</name>
    <dbReference type="NCBI Taxonomy" id="562"/>
    <lineage>
        <taxon>Bacteria</taxon>
        <taxon>Pseudomonadati</taxon>
        <taxon>Pseudomonadota</taxon>
        <taxon>Gammaproteobacteria</taxon>
        <taxon>Enterobacterales</taxon>
        <taxon>Enterobacteriaceae</taxon>
        <taxon>Escherichia</taxon>
    </lineage>
</organism>
<name>A0A288XG16_ECOLX</name>